<dbReference type="NCBIfam" id="TIGR01552">
    <property type="entry name" value="phd_fam"/>
    <property type="match status" value="1"/>
</dbReference>
<dbReference type="InterPro" id="IPR051416">
    <property type="entry name" value="phD-YefM_TA_antitoxins"/>
</dbReference>
<sequence>MEIGAFEAKNTLGSLLDRVEKGEEIVITRRGKPVARLAPIRSERDIQSARKAMEELRELSKGNRLDGLKIKDLIDEGRP</sequence>
<dbReference type="Pfam" id="PF02604">
    <property type="entry name" value="PhdYeFM_antitox"/>
    <property type="match status" value="1"/>
</dbReference>
<evidence type="ECO:0000256" key="2">
    <source>
        <dbReference type="RuleBase" id="RU362080"/>
    </source>
</evidence>
<gene>
    <name evidence="3" type="ORF">V3H18_13160</name>
</gene>
<protein>
    <recommendedName>
        <fullName evidence="2">Antitoxin</fullName>
    </recommendedName>
</protein>
<organism evidence="3 4">
    <name type="scientific">Methylocystis borbori</name>
    <dbReference type="NCBI Taxonomy" id="3118750"/>
    <lineage>
        <taxon>Bacteria</taxon>
        <taxon>Pseudomonadati</taxon>
        <taxon>Pseudomonadota</taxon>
        <taxon>Alphaproteobacteria</taxon>
        <taxon>Hyphomicrobiales</taxon>
        <taxon>Methylocystaceae</taxon>
        <taxon>Methylocystis</taxon>
    </lineage>
</organism>
<accession>A0ABU7XJC0</accession>
<evidence type="ECO:0000313" key="3">
    <source>
        <dbReference type="EMBL" id="MEF3367483.1"/>
    </source>
</evidence>
<name>A0ABU7XJC0_9HYPH</name>
<dbReference type="InterPro" id="IPR006442">
    <property type="entry name" value="Antitoxin_Phd/YefM"/>
</dbReference>
<keyword evidence="4" id="KW-1185">Reference proteome</keyword>
<dbReference type="PANTHER" id="PTHR35377:SF8">
    <property type="entry name" value="ANTITOXIN VAPB22"/>
    <property type="match status" value="1"/>
</dbReference>
<evidence type="ECO:0000313" key="4">
    <source>
        <dbReference type="Proteomes" id="UP001350748"/>
    </source>
</evidence>
<comment type="similarity">
    <text evidence="1 2">Belongs to the phD/YefM antitoxin family.</text>
</comment>
<dbReference type="Proteomes" id="UP001350748">
    <property type="component" value="Unassembled WGS sequence"/>
</dbReference>
<proteinExistence type="inferred from homology"/>
<dbReference type="RefSeq" id="WP_332082527.1">
    <property type="nucleotide sequence ID" value="NZ_JAZHYN010000044.1"/>
</dbReference>
<dbReference type="SUPFAM" id="SSF143120">
    <property type="entry name" value="YefM-like"/>
    <property type="match status" value="1"/>
</dbReference>
<dbReference type="InterPro" id="IPR036165">
    <property type="entry name" value="YefM-like_sf"/>
</dbReference>
<dbReference type="PANTHER" id="PTHR35377">
    <property type="entry name" value="ANTITOXIN VAPB49-RELATED-RELATED"/>
    <property type="match status" value="1"/>
</dbReference>
<dbReference type="Gene3D" id="3.40.1620.10">
    <property type="entry name" value="YefM-like domain"/>
    <property type="match status" value="1"/>
</dbReference>
<reference evidence="3 4" key="1">
    <citation type="submission" date="2024-02" db="EMBL/GenBank/DDBJ databases">
        <authorList>
            <person name="Grouzdev D."/>
        </authorList>
    </citation>
    <scope>NUCLEOTIDE SEQUENCE [LARGE SCALE GENOMIC DNA]</scope>
    <source>
        <strain evidence="3 4">9N</strain>
    </source>
</reference>
<dbReference type="EMBL" id="JAZHYN010000044">
    <property type="protein sequence ID" value="MEF3367483.1"/>
    <property type="molecule type" value="Genomic_DNA"/>
</dbReference>
<comment type="function">
    <text evidence="2">Antitoxin component of a type II toxin-antitoxin (TA) system.</text>
</comment>
<evidence type="ECO:0000256" key="1">
    <source>
        <dbReference type="ARBA" id="ARBA00009981"/>
    </source>
</evidence>
<comment type="caution">
    <text evidence="3">The sequence shown here is derived from an EMBL/GenBank/DDBJ whole genome shotgun (WGS) entry which is preliminary data.</text>
</comment>